<dbReference type="SUPFAM" id="SSF48452">
    <property type="entry name" value="TPR-like"/>
    <property type="match status" value="1"/>
</dbReference>
<name>A0A1P8KEG4_9BURK</name>
<dbReference type="InterPro" id="IPR011990">
    <property type="entry name" value="TPR-like_helical_dom_sf"/>
</dbReference>
<dbReference type="EMBL" id="CP019239">
    <property type="protein sequence ID" value="APW44338.1"/>
    <property type="molecule type" value="Genomic_DNA"/>
</dbReference>
<dbReference type="Gene3D" id="1.25.40.10">
    <property type="entry name" value="Tetratricopeptide repeat domain"/>
    <property type="match status" value="1"/>
</dbReference>
<evidence type="ECO:0000313" key="3">
    <source>
        <dbReference type="Proteomes" id="UP000186110"/>
    </source>
</evidence>
<organism evidence="2 3">
    <name type="scientific">Rhodoferax saidenbachensis</name>
    <dbReference type="NCBI Taxonomy" id="1484693"/>
    <lineage>
        <taxon>Bacteria</taxon>
        <taxon>Pseudomonadati</taxon>
        <taxon>Pseudomonadota</taxon>
        <taxon>Betaproteobacteria</taxon>
        <taxon>Burkholderiales</taxon>
        <taxon>Comamonadaceae</taxon>
        <taxon>Rhodoferax</taxon>
    </lineage>
</organism>
<feature type="signal peptide" evidence="1">
    <location>
        <begin position="1"/>
        <end position="20"/>
    </location>
</feature>
<dbReference type="Proteomes" id="UP000186110">
    <property type="component" value="Chromosome"/>
</dbReference>
<dbReference type="KEGG" id="rsb:RS694_18630"/>
<evidence type="ECO:0000313" key="2">
    <source>
        <dbReference type="EMBL" id="APW44338.1"/>
    </source>
</evidence>
<dbReference type="PROSITE" id="PS51257">
    <property type="entry name" value="PROKAR_LIPOPROTEIN"/>
    <property type="match status" value="1"/>
</dbReference>
<feature type="chain" id="PRO_5010202555" description="Tetratricopeptide repeat protein" evidence="1">
    <location>
        <begin position="21"/>
        <end position="450"/>
    </location>
</feature>
<proteinExistence type="predicted"/>
<dbReference type="AlphaFoldDB" id="A0A1P8KEG4"/>
<evidence type="ECO:0000256" key="1">
    <source>
        <dbReference type="SAM" id="SignalP"/>
    </source>
</evidence>
<gene>
    <name evidence="2" type="ORF">RS694_18630</name>
</gene>
<reference evidence="2 3" key="1">
    <citation type="submission" date="2017-01" db="EMBL/GenBank/DDBJ databases">
        <authorList>
            <person name="Mah S.A."/>
            <person name="Swanson W.J."/>
            <person name="Moy G.W."/>
            <person name="Vacquier V.D."/>
        </authorList>
    </citation>
    <scope>NUCLEOTIDE SEQUENCE [LARGE SCALE GENOMIC DNA]</scope>
    <source>
        <strain evidence="2 3">DSM 22694</strain>
    </source>
</reference>
<dbReference type="STRING" id="1484693.RS694_18630"/>
<dbReference type="eggNOG" id="COG0457">
    <property type="taxonomic scope" value="Bacteria"/>
</dbReference>
<accession>A0A1P8KEG4</accession>
<evidence type="ECO:0008006" key="4">
    <source>
        <dbReference type="Google" id="ProtNLM"/>
    </source>
</evidence>
<keyword evidence="1" id="KW-0732">Signal</keyword>
<sequence length="450" mass="49587">MPLRVLVGALGLLACVSATAQSNTAEALERQTDEAFRQVFQQPQDLTGWSKYAQLLVQAGNYEGGVAALERLLLDPQAPPEVRVDVGVLYYRMGSYAMAESMLRDAVADARLQGSNRSLAESLLADTLKRNKRNQFSGALTLGVRHQTNPTYQTDDAQVLSAGALVAVANADKPSADQDLAVGVRLNHFYDLESQNSAAIVSSFGAYVVDYSSSSGDPVAGVSKPYDLQMLDLNTGLQFKPLPTQAPGLTLRPYILLANLVTQGRQYLTNQGYGLDLNWQPQEKTLYQFTLDDQRREFANRADIANADQQNGHLYGFVARVSQDLGAGQLIIGEYAMRRNRAERNIHDSDSNEIRVTYSTSYASPLSKGEYWTTAFWIGALERSYSVPNPGVSPTETRKDNEWRIGVNNTVSLAPLWSLVLAAEHSRNQANLPNYRYQNTMLSGTVIRSF</sequence>
<keyword evidence="3" id="KW-1185">Reference proteome</keyword>
<protein>
    <recommendedName>
        <fullName evidence="4">Tetratricopeptide repeat protein</fullName>
    </recommendedName>
</protein>